<accession>S5VHI3</accession>
<name>S5VHI3_STRC3</name>
<gene>
    <name evidence="1" type="ORF">B446_05320</name>
</gene>
<dbReference type="Proteomes" id="UP000015423">
    <property type="component" value="Chromosome"/>
</dbReference>
<dbReference type="KEGG" id="sci:B446_05320"/>
<keyword evidence="2" id="KW-1185">Reference proteome</keyword>
<sequence length="233" mass="23073">MSPLGEPLLVGEALTPADAEAEGLAEGRGEGTAVRGGGPGRRVLVARGVGFAFAEGGALVGEGERGAGDVPRVAGGGRRVPSPSRSWTPLRAGCVLARSGDACASGRRTSGPSRDGCSGVDAARGAAAWGSTDAVARPPRSVKVAAARDLTAYLFSRAGRPFRSAGGSCGTAGGPGRDGPEEFGTPFEWSHGIGVSTVAAASFPSLDCAAPGSYAPHSGQVTAPLSVRLHGLQ</sequence>
<organism evidence="1 2">
    <name type="scientific">Streptomyces collinus (strain DSM 40733 / Tue 365)</name>
    <dbReference type="NCBI Taxonomy" id="1214242"/>
    <lineage>
        <taxon>Bacteria</taxon>
        <taxon>Bacillati</taxon>
        <taxon>Actinomycetota</taxon>
        <taxon>Actinomycetes</taxon>
        <taxon>Kitasatosporales</taxon>
        <taxon>Streptomycetaceae</taxon>
        <taxon>Streptomyces</taxon>
    </lineage>
</organism>
<dbReference type="PATRIC" id="fig|1214242.5.peg.1103"/>
<protein>
    <submittedName>
        <fullName evidence="1">Uncharacterized protein</fullName>
    </submittedName>
</protein>
<dbReference type="EMBL" id="CP006259">
    <property type="protein sequence ID" value="AGS67890.1"/>
    <property type="molecule type" value="Genomic_DNA"/>
</dbReference>
<reference evidence="1 2" key="2">
    <citation type="journal article" date="2013" name="J. Biotechnol.">
        <title>Complete genome sequence of the kirromycin producer Streptomyces collinus Tu 365 consisting of a linear chromosome and two linear plasmids.</title>
        <authorList>
            <person name="Ruckert C."/>
            <person name="Szczepanowski R."/>
            <person name="Albersmeier A."/>
            <person name="Goesmann A."/>
            <person name="Iftime D."/>
            <person name="Musiol E.M."/>
            <person name="Blin K."/>
            <person name="Wohlleben W."/>
            <person name="Puhler A."/>
            <person name="Kalinowski J."/>
            <person name="Weber T."/>
        </authorList>
    </citation>
    <scope>NUCLEOTIDE SEQUENCE [LARGE SCALE GENOMIC DNA]</scope>
    <source>
        <strain evidence="2">DSM 40733 / Tue 365</strain>
    </source>
</reference>
<evidence type="ECO:0000313" key="2">
    <source>
        <dbReference type="Proteomes" id="UP000015423"/>
    </source>
</evidence>
<evidence type="ECO:0000313" key="1">
    <source>
        <dbReference type="EMBL" id="AGS67890.1"/>
    </source>
</evidence>
<dbReference type="AlphaFoldDB" id="S5VHI3"/>
<reference evidence="2" key="1">
    <citation type="submission" date="2012-10" db="EMBL/GenBank/DDBJ databases">
        <title>The complete genome sequence of Streptomyces collinus Tu 365.</title>
        <authorList>
            <person name="Ruckert C."/>
            <person name="Szczepanowski R."/>
            <person name="Goesmann A."/>
            <person name="Pross E.K."/>
            <person name="Musiol E.M."/>
            <person name="Blin K."/>
            <person name="Wohlleben W."/>
            <person name="Puhler A."/>
            <person name="Weber T."/>
            <person name="Kalinowski J."/>
        </authorList>
    </citation>
    <scope>NUCLEOTIDE SEQUENCE [LARGE SCALE GENOMIC DNA]</scope>
    <source>
        <strain evidence="2">DSM 40733 / Tue 365</strain>
    </source>
</reference>
<dbReference type="HOGENOM" id="CLU_1189344_0_0_11"/>
<proteinExistence type="predicted"/>